<dbReference type="HOGENOM" id="CLU_3283442_0_0_11"/>
<evidence type="ECO:0000313" key="2">
    <source>
        <dbReference type="Proteomes" id="UP000016481"/>
    </source>
</evidence>
<organism evidence="1 2">
    <name type="scientific">Actinomyces graevenitzii F0530</name>
    <dbReference type="NCBI Taxonomy" id="1321817"/>
    <lineage>
        <taxon>Bacteria</taxon>
        <taxon>Bacillati</taxon>
        <taxon>Actinomycetota</taxon>
        <taxon>Actinomycetes</taxon>
        <taxon>Actinomycetales</taxon>
        <taxon>Actinomycetaceae</taxon>
        <taxon>Actinomyces</taxon>
    </lineage>
</organism>
<dbReference type="Proteomes" id="UP000016481">
    <property type="component" value="Unassembled WGS sequence"/>
</dbReference>
<gene>
    <name evidence="1" type="ORF">HMPREF1978_00773</name>
</gene>
<comment type="caution">
    <text evidence="1">The sequence shown here is derived from an EMBL/GenBank/DDBJ whole genome shotgun (WGS) entry which is preliminary data.</text>
</comment>
<protein>
    <submittedName>
        <fullName evidence="1">Uncharacterized protein</fullName>
    </submittedName>
</protein>
<dbReference type="AlphaFoldDB" id="U1Q4S1"/>
<accession>U1Q4S1</accession>
<proteinExistence type="predicted"/>
<name>U1Q4S1_9ACTO</name>
<evidence type="ECO:0000313" key="1">
    <source>
        <dbReference type="EMBL" id="ERH17179.1"/>
    </source>
</evidence>
<reference evidence="1 2" key="1">
    <citation type="submission" date="2013-08" db="EMBL/GenBank/DDBJ databases">
        <authorList>
            <person name="Weinstock G."/>
            <person name="Sodergren E."/>
            <person name="Wylie T."/>
            <person name="Fulton L."/>
            <person name="Fulton R."/>
            <person name="Fronick C."/>
            <person name="O'Laughlin M."/>
            <person name="Godfrey J."/>
            <person name="Miner T."/>
            <person name="Herter B."/>
            <person name="Appelbaum E."/>
            <person name="Cordes M."/>
            <person name="Lek S."/>
            <person name="Wollam A."/>
            <person name="Pepin K.H."/>
            <person name="Palsikar V.B."/>
            <person name="Mitreva M."/>
            <person name="Wilson R.K."/>
        </authorList>
    </citation>
    <scope>NUCLEOTIDE SEQUENCE [LARGE SCALE GENOMIC DNA]</scope>
    <source>
        <strain evidence="1 2">F0530</strain>
    </source>
</reference>
<dbReference type="EMBL" id="AWSC01000023">
    <property type="protein sequence ID" value="ERH17179.1"/>
    <property type="molecule type" value="Genomic_DNA"/>
</dbReference>
<sequence length="40" mass="4145">MGPDGLSDVRGATLPSACSYLMRGAPPCLAWGAAPKALWR</sequence>